<dbReference type="CDD" id="cd00093">
    <property type="entry name" value="HTH_XRE"/>
    <property type="match status" value="1"/>
</dbReference>
<dbReference type="Pfam" id="PF01381">
    <property type="entry name" value="HTH_3"/>
    <property type="match status" value="1"/>
</dbReference>
<keyword evidence="1" id="KW-0805">Transcription regulation</keyword>
<evidence type="ECO:0000313" key="6">
    <source>
        <dbReference type="Proteomes" id="UP000488299"/>
    </source>
</evidence>
<dbReference type="Pfam" id="PF00717">
    <property type="entry name" value="Peptidase_S24"/>
    <property type="match status" value="1"/>
</dbReference>
<dbReference type="Gene3D" id="1.10.260.40">
    <property type="entry name" value="lambda repressor-like DNA-binding domains"/>
    <property type="match status" value="1"/>
</dbReference>
<comment type="caution">
    <text evidence="5">The sequence shown here is derived from an EMBL/GenBank/DDBJ whole genome shotgun (WGS) entry which is preliminary data.</text>
</comment>
<dbReference type="EMBL" id="WELI01000009">
    <property type="protein sequence ID" value="KAB7728159.1"/>
    <property type="molecule type" value="Genomic_DNA"/>
</dbReference>
<dbReference type="SUPFAM" id="SSF51306">
    <property type="entry name" value="LexA/Signal peptidase"/>
    <property type="match status" value="1"/>
</dbReference>
<dbReference type="InterPro" id="IPR039418">
    <property type="entry name" value="LexA-like"/>
</dbReference>
<evidence type="ECO:0000256" key="1">
    <source>
        <dbReference type="ARBA" id="ARBA00023015"/>
    </source>
</evidence>
<dbReference type="PANTHER" id="PTHR40661:SF1">
    <property type="entry name" value="HTH CRO_C1-TYPE DOMAIN-CONTAINING PROTEIN"/>
    <property type="match status" value="1"/>
</dbReference>
<dbReference type="AlphaFoldDB" id="A0A7J5TVI1"/>
<evidence type="ECO:0000259" key="4">
    <source>
        <dbReference type="PROSITE" id="PS50943"/>
    </source>
</evidence>
<dbReference type="PROSITE" id="PS50943">
    <property type="entry name" value="HTH_CROC1"/>
    <property type="match status" value="1"/>
</dbReference>
<dbReference type="CDD" id="cd06529">
    <property type="entry name" value="S24_LexA-like"/>
    <property type="match status" value="1"/>
</dbReference>
<feature type="domain" description="HTH cro/C1-type" evidence="4">
    <location>
        <begin position="3"/>
        <end position="57"/>
    </location>
</feature>
<dbReference type="Gene3D" id="2.10.109.10">
    <property type="entry name" value="Umud Fragment, subunit A"/>
    <property type="match status" value="1"/>
</dbReference>
<name>A0A7J5TVI1_9BACT</name>
<dbReference type="InterPro" id="IPR015927">
    <property type="entry name" value="Peptidase_S24_S26A/B/C"/>
</dbReference>
<evidence type="ECO:0000256" key="2">
    <source>
        <dbReference type="ARBA" id="ARBA00023125"/>
    </source>
</evidence>
<reference evidence="5 6" key="1">
    <citation type="submission" date="2019-10" db="EMBL/GenBank/DDBJ databases">
        <title>Rudanella paleaurantiibacter sp. nov., isolated from sludge.</title>
        <authorList>
            <person name="Xu S.Q."/>
        </authorList>
    </citation>
    <scope>NUCLEOTIDE SEQUENCE [LARGE SCALE GENOMIC DNA]</scope>
    <source>
        <strain evidence="5 6">HX-22-17</strain>
    </source>
</reference>
<accession>A0A7J5TVI1</accession>
<dbReference type="InterPro" id="IPR001387">
    <property type="entry name" value="Cro/C1-type_HTH"/>
</dbReference>
<keyword evidence="3" id="KW-0804">Transcription</keyword>
<dbReference type="Proteomes" id="UP000488299">
    <property type="component" value="Unassembled WGS sequence"/>
</dbReference>
<keyword evidence="6" id="KW-1185">Reference proteome</keyword>
<dbReference type="GO" id="GO:0003677">
    <property type="term" value="F:DNA binding"/>
    <property type="evidence" value="ECO:0007669"/>
    <property type="project" value="UniProtKB-KW"/>
</dbReference>
<evidence type="ECO:0000313" key="5">
    <source>
        <dbReference type="EMBL" id="KAB7728159.1"/>
    </source>
</evidence>
<proteinExistence type="predicted"/>
<dbReference type="SUPFAM" id="SSF47413">
    <property type="entry name" value="lambda repressor-like DNA-binding domains"/>
    <property type="match status" value="1"/>
</dbReference>
<dbReference type="PANTHER" id="PTHR40661">
    <property type="match status" value="1"/>
</dbReference>
<dbReference type="InterPro" id="IPR010982">
    <property type="entry name" value="Lambda_DNA-bd_dom_sf"/>
</dbReference>
<evidence type="ECO:0000256" key="3">
    <source>
        <dbReference type="ARBA" id="ARBA00023163"/>
    </source>
</evidence>
<organism evidence="5 6">
    <name type="scientific">Rudanella paleaurantiibacter</name>
    <dbReference type="NCBI Taxonomy" id="2614655"/>
    <lineage>
        <taxon>Bacteria</taxon>
        <taxon>Pseudomonadati</taxon>
        <taxon>Bacteroidota</taxon>
        <taxon>Cytophagia</taxon>
        <taxon>Cytophagales</taxon>
        <taxon>Cytophagaceae</taxon>
        <taxon>Rudanella</taxon>
    </lineage>
</organism>
<sequence>MKIKELRRKKGITQEKLGVEIGVSGAAVSDYERGKSQPDLEKLLSLARIFEVSVEELIGESPMITNDEPGVYVQGNIRSVKNNISELYTQIPFISVRAQAGVSKITHEYCDLRWVEETYPVFLPITVINQDSVAIEIEGDSMEPTIRDRAIVLANNIHGNDWQYESGGVYAVLFGPGKFVVKRIRTNDMRSEGQLRLHSDNDLHGTITVPANEIHCMWKVVSKIYEPVR</sequence>
<dbReference type="RefSeq" id="WP_152126105.1">
    <property type="nucleotide sequence ID" value="NZ_WELI01000009.1"/>
</dbReference>
<dbReference type="InterPro" id="IPR036286">
    <property type="entry name" value="LexA/Signal_pep-like_sf"/>
</dbReference>
<protein>
    <submittedName>
        <fullName evidence="5">Helix-turn-helix domain-containing protein</fullName>
    </submittedName>
</protein>
<dbReference type="SMART" id="SM00530">
    <property type="entry name" value="HTH_XRE"/>
    <property type="match status" value="1"/>
</dbReference>
<keyword evidence="2" id="KW-0238">DNA-binding</keyword>
<gene>
    <name evidence="5" type="ORF">F5984_20655</name>
</gene>